<protein>
    <submittedName>
        <fullName evidence="2">Uncharacterized protein</fullName>
    </submittedName>
</protein>
<dbReference type="EMBL" id="KL363209">
    <property type="protein sequence ID" value="KFD54270.1"/>
    <property type="molecule type" value="Genomic_DNA"/>
</dbReference>
<dbReference type="Proteomes" id="UP000030758">
    <property type="component" value="Unassembled WGS sequence"/>
</dbReference>
<reference evidence="2 3" key="1">
    <citation type="journal article" date="2014" name="Nat. Genet.">
        <title>Genome and transcriptome of the porcine whipworm Trichuris suis.</title>
        <authorList>
            <person name="Jex A.R."/>
            <person name="Nejsum P."/>
            <person name="Schwarz E.M."/>
            <person name="Hu L."/>
            <person name="Young N.D."/>
            <person name="Hall R.S."/>
            <person name="Korhonen P.K."/>
            <person name="Liao S."/>
            <person name="Thamsborg S."/>
            <person name="Xia J."/>
            <person name="Xu P."/>
            <person name="Wang S."/>
            <person name="Scheerlinck J.P."/>
            <person name="Hofmann A."/>
            <person name="Sternberg P.W."/>
            <person name="Wang J."/>
            <person name="Gasser R.B."/>
        </authorList>
    </citation>
    <scope>NUCLEOTIDE SEQUENCE [LARGE SCALE GENOMIC DNA]</scope>
    <source>
        <strain evidence="2">DCEP-RM93F</strain>
        <strain evidence="1">DCEP-RM93M</strain>
    </source>
</reference>
<sequence>MLAVYRIRIGAKKWKLIVEVRKCRWRLPRSYLKRERGDQFVPTPGQVILSKKKKKVNKCPQ</sequence>
<organism evidence="2">
    <name type="scientific">Trichuris suis</name>
    <name type="common">pig whipworm</name>
    <dbReference type="NCBI Taxonomy" id="68888"/>
    <lineage>
        <taxon>Eukaryota</taxon>
        <taxon>Metazoa</taxon>
        <taxon>Ecdysozoa</taxon>
        <taxon>Nematoda</taxon>
        <taxon>Enoplea</taxon>
        <taxon>Dorylaimia</taxon>
        <taxon>Trichinellida</taxon>
        <taxon>Trichuridae</taxon>
        <taxon>Trichuris</taxon>
    </lineage>
</organism>
<name>A0A085NUN0_9BILA</name>
<proteinExistence type="predicted"/>
<evidence type="ECO:0000313" key="1">
    <source>
        <dbReference type="EMBL" id="KFD54270.1"/>
    </source>
</evidence>
<evidence type="ECO:0000313" key="2">
    <source>
        <dbReference type="EMBL" id="KFD73176.1"/>
    </source>
</evidence>
<accession>A0A085NUN0</accession>
<evidence type="ECO:0000313" key="3">
    <source>
        <dbReference type="Proteomes" id="UP000030764"/>
    </source>
</evidence>
<dbReference type="AlphaFoldDB" id="A0A085NUN0"/>
<dbReference type="EMBL" id="KL367474">
    <property type="protein sequence ID" value="KFD73176.1"/>
    <property type="molecule type" value="Genomic_DNA"/>
</dbReference>
<dbReference type="Proteomes" id="UP000030764">
    <property type="component" value="Unassembled WGS sequence"/>
</dbReference>
<keyword evidence="3" id="KW-1185">Reference proteome</keyword>
<gene>
    <name evidence="1" type="ORF">M513_04812</name>
    <name evidence="2" type="ORF">M514_04812</name>
</gene>